<dbReference type="SUPFAM" id="SSF57850">
    <property type="entry name" value="RING/U-box"/>
    <property type="match status" value="1"/>
</dbReference>
<proteinExistence type="predicted"/>
<dbReference type="CDD" id="cd16539">
    <property type="entry name" value="RING-HC_RNF113A_B"/>
    <property type="match status" value="1"/>
</dbReference>
<feature type="compositionally biased region" description="Acidic residues" evidence="5">
    <location>
        <begin position="280"/>
        <end position="297"/>
    </location>
</feature>
<sequence>MLNCNVSGSDDESSVKKVDRKRLNGLVQGTSSSKKWRSEEETVGVAFNSSKAKSGPSDQGATATLEIETELHKDARSIFERAQKINEEMKGKEDDKVYRGINNYTQFISKRDTAAGSAAKTKAKGPLRAPTNVRSTVRWDYQPDVCKDYKETGFCGFGDSCIFMHDRSDYKHGWQMDREWDAREKAKAQKRLDDDSSDDDKKYEIPSDDDDFPFACFICREEFVNPVATKCEHYFCERCALAHFKKSSLCFVCGKATGGVFNPAKELAAKLAEKNRQIEEEHDLDGEDDNSDGDGGDADALGSSEGRMTEKKESAKCKEEPNQHTDERSNDDD</sequence>
<organism evidence="8 9">
    <name type="scientific">Tropilaelaps mercedesae</name>
    <dbReference type="NCBI Taxonomy" id="418985"/>
    <lineage>
        <taxon>Eukaryota</taxon>
        <taxon>Metazoa</taxon>
        <taxon>Ecdysozoa</taxon>
        <taxon>Arthropoda</taxon>
        <taxon>Chelicerata</taxon>
        <taxon>Arachnida</taxon>
        <taxon>Acari</taxon>
        <taxon>Parasitiformes</taxon>
        <taxon>Mesostigmata</taxon>
        <taxon>Gamasina</taxon>
        <taxon>Dermanyssoidea</taxon>
        <taxon>Laelapidae</taxon>
        <taxon>Tropilaelaps</taxon>
    </lineage>
</organism>
<dbReference type="PANTHER" id="PTHR12930">
    <property type="entry name" value="ZINC FINGER PROTEIN 183"/>
    <property type="match status" value="1"/>
</dbReference>
<dbReference type="InterPro" id="IPR036855">
    <property type="entry name" value="Znf_CCCH_sf"/>
</dbReference>
<evidence type="ECO:0000256" key="5">
    <source>
        <dbReference type="SAM" id="MobiDB-lite"/>
    </source>
</evidence>
<dbReference type="PROSITE" id="PS00518">
    <property type="entry name" value="ZF_RING_1"/>
    <property type="match status" value="1"/>
</dbReference>
<dbReference type="STRING" id="418985.A0A1V9X9T9"/>
<feature type="compositionally biased region" description="Basic and acidic residues" evidence="5">
    <location>
        <begin position="307"/>
        <end position="333"/>
    </location>
</feature>
<dbReference type="FunCoup" id="A0A1V9X9T9">
    <property type="interactions" value="1153"/>
</dbReference>
<dbReference type="InterPro" id="IPR017907">
    <property type="entry name" value="Znf_RING_CS"/>
</dbReference>
<evidence type="ECO:0000259" key="7">
    <source>
        <dbReference type="PROSITE" id="PS50103"/>
    </source>
</evidence>
<evidence type="ECO:0000313" key="9">
    <source>
        <dbReference type="Proteomes" id="UP000192247"/>
    </source>
</evidence>
<dbReference type="SUPFAM" id="SSF90229">
    <property type="entry name" value="CCCH zinc finger"/>
    <property type="match status" value="1"/>
</dbReference>
<dbReference type="PROSITE" id="PS50089">
    <property type="entry name" value="ZF_RING_2"/>
    <property type="match status" value="1"/>
</dbReference>
<dbReference type="PROSITE" id="PS50103">
    <property type="entry name" value="ZF_C3H1"/>
    <property type="match status" value="1"/>
</dbReference>
<keyword evidence="1 4" id="KW-0479">Metal-binding</keyword>
<reference evidence="8 9" key="1">
    <citation type="journal article" date="2017" name="Gigascience">
        <title>Draft genome of the honey bee ectoparasitic mite, Tropilaelaps mercedesae, is shaped by the parasitic life history.</title>
        <authorList>
            <person name="Dong X."/>
            <person name="Armstrong S.D."/>
            <person name="Xia D."/>
            <person name="Makepeace B.L."/>
            <person name="Darby A.C."/>
            <person name="Kadowaki T."/>
        </authorList>
    </citation>
    <scope>NUCLEOTIDE SEQUENCE [LARGE SCALE GENOMIC DNA]</scope>
    <source>
        <strain evidence="8">Wuxi-XJTLU</strain>
    </source>
</reference>
<feature type="zinc finger region" description="C3H1-type" evidence="4">
    <location>
        <begin position="140"/>
        <end position="168"/>
    </location>
</feature>
<feature type="region of interest" description="Disordered" evidence="5">
    <location>
        <begin position="1"/>
        <end position="42"/>
    </location>
</feature>
<feature type="region of interest" description="Disordered" evidence="5">
    <location>
        <begin position="275"/>
        <end position="333"/>
    </location>
</feature>
<feature type="domain" description="RING-type" evidence="6">
    <location>
        <begin position="216"/>
        <end position="253"/>
    </location>
</feature>
<evidence type="ECO:0000313" key="8">
    <source>
        <dbReference type="EMBL" id="OQR70128.1"/>
    </source>
</evidence>
<evidence type="ECO:0000256" key="2">
    <source>
        <dbReference type="ARBA" id="ARBA00022771"/>
    </source>
</evidence>
<dbReference type="Gene3D" id="3.30.40.10">
    <property type="entry name" value="Zinc/RING finger domain, C3HC4 (zinc finger)"/>
    <property type="match status" value="1"/>
</dbReference>
<dbReference type="OrthoDB" id="25761at2759"/>
<keyword evidence="9" id="KW-1185">Reference proteome</keyword>
<dbReference type="Pfam" id="PF13920">
    <property type="entry name" value="zf-C3HC4_3"/>
    <property type="match status" value="1"/>
</dbReference>
<dbReference type="EMBL" id="MNPL01018515">
    <property type="protein sequence ID" value="OQR70128.1"/>
    <property type="molecule type" value="Genomic_DNA"/>
</dbReference>
<keyword evidence="3 4" id="KW-0862">Zinc</keyword>
<dbReference type="AlphaFoldDB" id="A0A1V9X9T9"/>
<gene>
    <name evidence="8" type="ORF">BIW11_11834</name>
</gene>
<keyword evidence="2 4" id="KW-0863">Zinc-finger</keyword>
<evidence type="ECO:0000256" key="4">
    <source>
        <dbReference type="PROSITE-ProRule" id="PRU00723"/>
    </source>
</evidence>
<dbReference type="InterPro" id="IPR013083">
    <property type="entry name" value="Znf_RING/FYVE/PHD"/>
</dbReference>
<dbReference type="SMART" id="SM00184">
    <property type="entry name" value="RING"/>
    <property type="match status" value="1"/>
</dbReference>
<dbReference type="InterPro" id="IPR001841">
    <property type="entry name" value="Znf_RING"/>
</dbReference>
<dbReference type="GO" id="GO:0005684">
    <property type="term" value="C:U2-type spliceosomal complex"/>
    <property type="evidence" value="ECO:0007669"/>
    <property type="project" value="TreeGrafter"/>
</dbReference>
<dbReference type="InterPro" id="IPR000571">
    <property type="entry name" value="Znf_CCCH"/>
</dbReference>
<dbReference type="GO" id="GO:0008270">
    <property type="term" value="F:zinc ion binding"/>
    <property type="evidence" value="ECO:0007669"/>
    <property type="project" value="UniProtKB-KW"/>
</dbReference>
<protein>
    <submittedName>
        <fullName evidence="8">RING finger protein-like</fullName>
    </submittedName>
</protein>
<dbReference type="FunFam" id="3.30.40.10:FF:000045">
    <property type="entry name" value="RING finger protein 113A"/>
    <property type="match status" value="1"/>
</dbReference>
<dbReference type="PANTHER" id="PTHR12930:SF0">
    <property type="entry name" value="RING FINGER PROTEIN 113B"/>
    <property type="match status" value="1"/>
</dbReference>
<dbReference type="SMART" id="SM00356">
    <property type="entry name" value="ZnF_C3H1"/>
    <property type="match status" value="1"/>
</dbReference>
<dbReference type="Proteomes" id="UP000192247">
    <property type="component" value="Unassembled WGS sequence"/>
</dbReference>
<accession>A0A1V9X9T9</accession>
<evidence type="ECO:0000256" key="3">
    <source>
        <dbReference type="ARBA" id="ARBA00022833"/>
    </source>
</evidence>
<dbReference type="Pfam" id="PF00642">
    <property type="entry name" value="zf-CCCH"/>
    <property type="match status" value="1"/>
</dbReference>
<evidence type="ECO:0000259" key="6">
    <source>
        <dbReference type="PROSITE" id="PS50089"/>
    </source>
</evidence>
<feature type="domain" description="C3H1-type" evidence="7">
    <location>
        <begin position="140"/>
        <end position="168"/>
    </location>
</feature>
<dbReference type="GO" id="GO:0034247">
    <property type="term" value="P:snoRNA splicing"/>
    <property type="evidence" value="ECO:0007669"/>
    <property type="project" value="TreeGrafter"/>
</dbReference>
<evidence type="ECO:0000256" key="1">
    <source>
        <dbReference type="ARBA" id="ARBA00022723"/>
    </source>
</evidence>
<name>A0A1V9X9T9_9ACAR</name>
<dbReference type="InterPro" id="IPR039971">
    <property type="entry name" value="CWC24-like"/>
</dbReference>
<feature type="region of interest" description="Disordered" evidence="5">
    <location>
        <begin position="185"/>
        <end position="205"/>
    </location>
</feature>
<dbReference type="InParanoid" id="A0A1V9X9T9"/>
<comment type="caution">
    <text evidence="8">The sequence shown here is derived from an EMBL/GenBank/DDBJ whole genome shotgun (WGS) entry which is preliminary data.</text>
</comment>